<dbReference type="PANTHER" id="PTHR43445:SF3">
    <property type="entry name" value="UDP-N-ACETYLMURAMATE--L-ALANINE LIGASE"/>
    <property type="match status" value="1"/>
</dbReference>
<dbReference type="HAMAP" id="MF_00046">
    <property type="entry name" value="MurC"/>
    <property type="match status" value="1"/>
</dbReference>
<feature type="binding site" evidence="14">
    <location>
        <begin position="125"/>
        <end position="131"/>
    </location>
    <ligand>
        <name>ATP</name>
        <dbReference type="ChEBI" id="CHEBI:30616"/>
    </ligand>
</feature>
<dbReference type="Gene3D" id="3.40.50.720">
    <property type="entry name" value="NAD(P)-binding Rossmann-like Domain"/>
    <property type="match status" value="1"/>
</dbReference>
<evidence type="ECO:0000313" key="20">
    <source>
        <dbReference type="Proteomes" id="UP000077654"/>
    </source>
</evidence>
<comment type="catalytic activity">
    <reaction evidence="13 14">
        <text>UDP-N-acetyl-alpha-D-muramate + L-alanine + ATP = UDP-N-acetyl-alpha-D-muramoyl-L-alanine + ADP + phosphate + H(+)</text>
        <dbReference type="Rhea" id="RHEA:23372"/>
        <dbReference type="ChEBI" id="CHEBI:15378"/>
        <dbReference type="ChEBI" id="CHEBI:30616"/>
        <dbReference type="ChEBI" id="CHEBI:43474"/>
        <dbReference type="ChEBI" id="CHEBI:57972"/>
        <dbReference type="ChEBI" id="CHEBI:70757"/>
        <dbReference type="ChEBI" id="CHEBI:83898"/>
        <dbReference type="ChEBI" id="CHEBI:456216"/>
        <dbReference type="EC" id="6.3.2.8"/>
    </reaction>
</comment>
<dbReference type="Pfam" id="PF08245">
    <property type="entry name" value="Mur_ligase_M"/>
    <property type="match status" value="1"/>
</dbReference>
<protein>
    <recommendedName>
        <fullName evidence="3 14">UDP-N-acetylmuramate--L-alanine ligase</fullName>
        <ecNumber evidence="3 14">6.3.2.8</ecNumber>
    </recommendedName>
    <alternativeName>
        <fullName evidence="14">UDP-N-acetylmuramoyl-L-alanine synthetase</fullName>
    </alternativeName>
</protein>
<keyword evidence="11 14" id="KW-0131">Cell cycle</keyword>
<dbReference type="InterPro" id="IPR000713">
    <property type="entry name" value="Mur_ligase_N"/>
</dbReference>
<dbReference type="InterPro" id="IPR050061">
    <property type="entry name" value="MurCDEF_pg_biosynth"/>
</dbReference>
<evidence type="ECO:0000256" key="8">
    <source>
        <dbReference type="ARBA" id="ARBA00022840"/>
    </source>
</evidence>
<accession>A0A172WDG0</accession>
<dbReference type="RefSeq" id="WP_075474069.1">
    <property type="nucleotide sequence ID" value="NZ_CP011299.1"/>
</dbReference>
<dbReference type="NCBIfam" id="TIGR01082">
    <property type="entry name" value="murC"/>
    <property type="match status" value="1"/>
</dbReference>
<keyword evidence="4 14" id="KW-0963">Cytoplasm</keyword>
<dbReference type="Pfam" id="PF02875">
    <property type="entry name" value="Mur_ligase_C"/>
    <property type="match status" value="1"/>
</dbReference>
<evidence type="ECO:0000313" key="19">
    <source>
        <dbReference type="EMBL" id="ANF17001.1"/>
    </source>
</evidence>
<keyword evidence="5 14" id="KW-0436">Ligase</keyword>
<reference evidence="19 20" key="1">
    <citation type="submission" date="2015-04" db="EMBL/GenBank/DDBJ databases">
        <title>Buchnera aphidicola assembly.</title>
        <authorList>
            <person name="Zhang Y."/>
        </authorList>
    </citation>
    <scope>NUCLEOTIDE SEQUENCE [LARGE SCALE GENOMIC DNA]</scope>
    <source>
        <strain evidence="19 20">SC</strain>
    </source>
</reference>
<dbReference type="STRING" id="118110.XW81_01000"/>
<feature type="domain" description="Mur ligase C-terminal" evidence="17">
    <location>
        <begin position="344"/>
        <end position="465"/>
    </location>
</feature>
<dbReference type="InterPro" id="IPR004101">
    <property type="entry name" value="Mur_ligase_C"/>
</dbReference>
<evidence type="ECO:0000256" key="5">
    <source>
        <dbReference type="ARBA" id="ARBA00022598"/>
    </source>
</evidence>
<keyword evidence="7 14" id="KW-0547">Nucleotide-binding</keyword>
<dbReference type="Gene3D" id="3.40.1190.10">
    <property type="entry name" value="Mur-like, catalytic domain"/>
    <property type="match status" value="1"/>
</dbReference>
<dbReference type="InterPro" id="IPR036615">
    <property type="entry name" value="Mur_ligase_C_dom_sf"/>
</dbReference>
<keyword evidence="15" id="KW-0472">Membrane</keyword>
<evidence type="ECO:0000256" key="14">
    <source>
        <dbReference type="HAMAP-Rule" id="MF_00046"/>
    </source>
</evidence>
<dbReference type="Gene3D" id="3.90.190.20">
    <property type="entry name" value="Mur ligase, C-terminal domain"/>
    <property type="match status" value="1"/>
</dbReference>
<proteinExistence type="inferred from homology"/>
<dbReference type="Pfam" id="PF01225">
    <property type="entry name" value="Mur_ligase"/>
    <property type="match status" value="1"/>
</dbReference>
<dbReference type="GO" id="GO:0005737">
    <property type="term" value="C:cytoplasm"/>
    <property type="evidence" value="ECO:0007669"/>
    <property type="project" value="UniProtKB-SubCell"/>
</dbReference>
<dbReference type="PANTHER" id="PTHR43445">
    <property type="entry name" value="UDP-N-ACETYLMURAMATE--L-ALANINE LIGASE-RELATED"/>
    <property type="match status" value="1"/>
</dbReference>
<dbReference type="SUPFAM" id="SSF53244">
    <property type="entry name" value="MurD-like peptide ligases, peptide-binding domain"/>
    <property type="match status" value="1"/>
</dbReference>
<dbReference type="InterPro" id="IPR036565">
    <property type="entry name" value="Mur-like_cat_sf"/>
</dbReference>
<comment type="function">
    <text evidence="14">Cell wall formation.</text>
</comment>
<dbReference type="InterPro" id="IPR013221">
    <property type="entry name" value="Mur_ligase_cen"/>
</dbReference>
<dbReference type="InterPro" id="IPR005758">
    <property type="entry name" value="UDP-N-AcMur_Ala_ligase_MurC"/>
</dbReference>
<dbReference type="UniPathway" id="UPA00219"/>
<evidence type="ECO:0000256" key="15">
    <source>
        <dbReference type="SAM" id="Phobius"/>
    </source>
</evidence>
<dbReference type="AlphaFoldDB" id="A0A172WDG0"/>
<evidence type="ECO:0000256" key="11">
    <source>
        <dbReference type="ARBA" id="ARBA00023306"/>
    </source>
</evidence>
<evidence type="ECO:0000259" key="18">
    <source>
        <dbReference type="Pfam" id="PF08245"/>
    </source>
</evidence>
<feature type="domain" description="Mur ligase N-terminal catalytic" evidence="16">
    <location>
        <begin position="20"/>
        <end position="119"/>
    </location>
</feature>
<dbReference type="SUPFAM" id="SSF53623">
    <property type="entry name" value="MurD-like peptide ligases, catalytic domain"/>
    <property type="match status" value="1"/>
</dbReference>
<evidence type="ECO:0000256" key="7">
    <source>
        <dbReference type="ARBA" id="ARBA00022741"/>
    </source>
</evidence>
<gene>
    <name evidence="14" type="primary">murC</name>
    <name evidence="19" type="ORF">XW81_01000</name>
</gene>
<sequence>MNISKKKSHQLVLSMNCINHIHLIGIGGISMSGIAEILLLYGYKISGSDLKSTRITRRLSTLGAKVFLNHSKEHIKNVDVSIISSAILKTNPEVIQSKILNIPIISRGEMLSEITRYKYTIAISGTHGKTTVTAMTFSMFLKGNLDPTIINGGYTKEIQNTIKLGNSPYHIIEADESDASFLYLRPIIAVITNIDDDHLENYHGKFENLKLAFIKFIQNLPFYGIAIVCIDNKNTRNIIPLIRCNVITYGFNLQSDVRINKYKQKKFLSYFTIIRKNRPKLNVILNVPGKHNALNATAAVAIATKENISDIDILKSLKNFQGVERRFESCGKFLIKNPLFKNNILTIIKDYGHHPNEICFSIKTAKSGWPRKKLIMIFQPHRYTRTHYLFKKFIKVLLKVDELIILKEYPANEIKIPGSDSISLYTKISQYKGKSITLISHYQNVFFALLKKISGNDLILIQGAGNINTIIENYIIKNLKKINKK</sequence>
<dbReference type="EC" id="6.3.2.8" evidence="3 14"/>
<dbReference type="GO" id="GO:0071555">
    <property type="term" value="P:cell wall organization"/>
    <property type="evidence" value="ECO:0007669"/>
    <property type="project" value="UniProtKB-KW"/>
</dbReference>
<evidence type="ECO:0000256" key="10">
    <source>
        <dbReference type="ARBA" id="ARBA00022984"/>
    </source>
</evidence>
<feature type="domain" description="Mur ligase central" evidence="18">
    <location>
        <begin position="123"/>
        <end position="303"/>
    </location>
</feature>
<comment type="similarity">
    <text evidence="14">Belongs to the MurCDEF family.</text>
</comment>
<keyword evidence="9 14" id="KW-0133">Cell shape</keyword>
<dbReference type="EMBL" id="CP011299">
    <property type="protein sequence ID" value="ANF17001.1"/>
    <property type="molecule type" value="Genomic_DNA"/>
</dbReference>
<evidence type="ECO:0000256" key="6">
    <source>
        <dbReference type="ARBA" id="ARBA00022618"/>
    </source>
</evidence>
<evidence type="ECO:0000256" key="4">
    <source>
        <dbReference type="ARBA" id="ARBA00022490"/>
    </source>
</evidence>
<keyword evidence="15" id="KW-1133">Transmembrane helix</keyword>
<dbReference type="GO" id="GO:0005524">
    <property type="term" value="F:ATP binding"/>
    <property type="evidence" value="ECO:0007669"/>
    <property type="project" value="UniProtKB-UniRule"/>
</dbReference>
<comment type="pathway">
    <text evidence="2 14">Cell wall biogenesis; peptidoglycan biosynthesis.</text>
</comment>
<evidence type="ECO:0000256" key="1">
    <source>
        <dbReference type="ARBA" id="ARBA00004496"/>
    </source>
</evidence>
<evidence type="ECO:0000256" key="13">
    <source>
        <dbReference type="ARBA" id="ARBA00047833"/>
    </source>
</evidence>
<keyword evidence="12 14" id="KW-0961">Cell wall biogenesis/degradation</keyword>
<comment type="subcellular location">
    <subcellularLocation>
        <location evidence="1 14">Cytoplasm</location>
    </subcellularLocation>
</comment>
<keyword evidence="10 14" id="KW-0573">Peptidoglycan synthesis</keyword>
<dbReference type="GO" id="GO:0008360">
    <property type="term" value="P:regulation of cell shape"/>
    <property type="evidence" value="ECO:0007669"/>
    <property type="project" value="UniProtKB-KW"/>
</dbReference>
<evidence type="ECO:0000259" key="16">
    <source>
        <dbReference type="Pfam" id="PF01225"/>
    </source>
</evidence>
<dbReference type="SUPFAM" id="SSF51984">
    <property type="entry name" value="MurCD N-terminal domain"/>
    <property type="match status" value="1"/>
</dbReference>
<dbReference type="GO" id="GO:0009252">
    <property type="term" value="P:peptidoglycan biosynthetic process"/>
    <property type="evidence" value="ECO:0007669"/>
    <property type="project" value="UniProtKB-UniRule"/>
</dbReference>
<dbReference type="Proteomes" id="UP000077654">
    <property type="component" value="Chromosome"/>
</dbReference>
<evidence type="ECO:0000256" key="3">
    <source>
        <dbReference type="ARBA" id="ARBA00012211"/>
    </source>
</evidence>
<keyword evidence="15" id="KW-0812">Transmembrane</keyword>
<evidence type="ECO:0000256" key="9">
    <source>
        <dbReference type="ARBA" id="ARBA00022960"/>
    </source>
</evidence>
<name>A0A172WDG0_BUCSC</name>
<keyword evidence="6 14" id="KW-0132">Cell division</keyword>
<evidence type="ECO:0000259" key="17">
    <source>
        <dbReference type="Pfam" id="PF02875"/>
    </source>
</evidence>
<organism evidence="19 20">
    <name type="scientific">Buchnera aphidicola subsp. Schlechtendalia chinensis</name>
    <dbReference type="NCBI Taxonomy" id="118110"/>
    <lineage>
        <taxon>Bacteria</taxon>
        <taxon>Pseudomonadati</taxon>
        <taxon>Pseudomonadota</taxon>
        <taxon>Gammaproteobacteria</taxon>
        <taxon>Enterobacterales</taxon>
        <taxon>Erwiniaceae</taxon>
        <taxon>Buchnera</taxon>
    </lineage>
</organism>
<dbReference type="GO" id="GO:0008763">
    <property type="term" value="F:UDP-N-acetylmuramate-L-alanine ligase activity"/>
    <property type="evidence" value="ECO:0007669"/>
    <property type="project" value="UniProtKB-UniRule"/>
</dbReference>
<feature type="transmembrane region" description="Helical" evidence="15">
    <location>
        <begin position="21"/>
        <end position="43"/>
    </location>
</feature>
<dbReference type="PATRIC" id="fig|118110.3.peg.199"/>
<evidence type="ECO:0000256" key="2">
    <source>
        <dbReference type="ARBA" id="ARBA00004752"/>
    </source>
</evidence>
<dbReference type="OrthoDB" id="9804126at2"/>
<keyword evidence="8 14" id="KW-0067">ATP-binding</keyword>
<dbReference type="GO" id="GO:0051301">
    <property type="term" value="P:cell division"/>
    <property type="evidence" value="ECO:0007669"/>
    <property type="project" value="UniProtKB-KW"/>
</dbReference>
<keyword evidence="20" id="KW-1185">Reference proteome</keyword>
<evidence type="ECO:0000256" key="12">
    <source>
        <dbReference type="ARBA" id="ARBA00023316"/>
    </source>
</evidence>